<evidence type="ECO:0000256" key="6">
    <source>
        <dbReference type="SAM" id="SignalP"/>
    </source>
</evidence>
<evidence type="ECO:0000256" key="2">
    <source>
        <dbReference type="ARBA" id="ARBA00022692"/>
    </source>
</evidence>
<keyword evidence="3 5" id="KW-1133">Transmembrane helix</keyword>
<protein>
    <recommendedName>
        <fullName evidence="7">TM7S3/TM198-like domain-containing protein</fullName>
    </recommendedName>
</protein>
<dbReference type="InterPro" id="IPR025256">
    <property type="entry name" value="TM7S3/TM198-like_dom"/>
</dbReference>
<evidence type="ECO:0000256" key="5">
    <source>
        <dbReference type="SAM" id="Phobius"/>
    </source>
</evidence>
<sequence length="285" mass="30401">MLARAWVACSCLLAAAVTIPDVVQDGSCITDSVMLLQHGVESVSMGKMSASSPHTALGQRHVSPSTRDSDTCLTKDVQAVLSGLKDQQQKISWALGLPLVVLFILSATMLLVGHRLVSPVVIGTSALAASYFTFELLKAAFHNSCSLPVWGAVVAGIAAALAASWFLELAIVVPGAMLGVVLAYQAQTFLTSVSPTLREAPIMTRYYWCVAILAALVFAFVAHKLREDIFILVTSALGAFGVTVAIRGLLLDYGHARMADHSELLVVLGTFILGLAYQHRSYKKE</sequence>
<dbReference type="AlphaFoldDB" id="A0A812KTJ9"/>
<dbReference type="Proteomes" id="UP000604046">
    <property type="component" value="Unassembled WGS sequence"/>
</dbReference>
<gene>
    <name evidence="8" type="ORF">SNAT2548_LOCUS10126</name>
</gene>
<dbReference type="Pfam" id="PF13886">
    <property type="entry name" value="TM7S3_TM198"/>
    <property type="match status" value="1"/>
</dbReference>
<feature type="transmembrane region" description="Helical" evidence="5">
    <location>
        <begin position="229"/>
        <end position="250"/>
    </location>
</feature>
<evidence type="ECO:0000256" key="1">
    <source>
        <dbReference type="ARBA" id="ARBA00004141"/>
    </source>
</evidence>
<feature type="transmembrane region" description="Helical" evidence="5">
    <location>
        <begin position="91"/>
        <end position="113"/>
    </location>
</feature>
<keyword evidence="4 5" id="KW-0472">Membrane</keyword>
<dbReference type="OrthoDB" id="427431at2759"/>
<proteinExistence type="predicted"/>
<comment type="subcellular location">
    <subcellularLocation>
        <location evidence="1">Membrane</location>
        <topology evidence="1">Multi-pass membrane protein</topology>
    </subcellularLocation>
</comment>
<evidence type="ECO:0000259" key="7">
    <source>
        <dbReference type="Pfam" id="PF13886"/>
    </source>
</evidence>
<organism evidence="8 9">
    <name type="scientific">Symbiodinium natans</name>
    <dbReference type="NCBI Taxonomy" id="878477"/>
    <lineage>
        <taxon>Eukaryota</taxon>
        <taxon>Sar</taxon>
        <taxon>Alveolata</taxon>
        <taxon>Dinophyceae</taxon>
        <taxon>Suessiales</taxon>
        <taxon>Symbiodiniaceae</taxon>
        <taxon>Symbiodinium</taxon>
    </lineage>
</organism>
<feature type="transmembrane region" description="Helical" evidence="5">
    <location>
        <begin position="153"/>
        <end position="184"/>
    </location>
</feature>
<comment type="caution">
    <text evidence="8">The sequence shown here is derived from an EMBL/GenBank/DDBJ whole genome shotgun (WGS) entry which is preliminary data.</text>
</comment>
<keyword evidence="6" id="KW-0732">Signal</keyword>
<keyword evidence="9" id="KW-1185">Reference proteome</keyword>
<dbReference type="GO" id="GO:0016020">
    <property type="term" value="C:membrane"/>
    <property type="evidence" value="ECO:0007669"/>
    <property type="project" value="UniProtKB-SubCell"/>
</dbReference>
<feature type="domain" description="TM7S3/TM198-like" evidence="7">
    <location>
        <begin position="100"/>
        <end position="246"/>
    </location>
</feature>
<feature type="transmembrane region" description="Helical" evidence="5">
    <location>
        <begin position="205"/>
        <end position="223"/>
    </location>
</feature>
<dbReference type="EMBL" id="CAJNDS010000821">
    <property type="protein sequence ID" value="CAE7236013.1"/>
    <property type="molecule type" value="Genomic_DNA"/>
</dbReference>
<feature type="transmembrane region" description="Helical" evidence="5">
    <location>
        <begin position="262"/>
        <end position="279"/>
    </location>
</feature>
<feature type="chain" id="PRO_5032718994" description="TM7S3/TM198-like domain-containing protein" evidence="6">
    <location>
        <begin position="17"/>
        <end position="285"/>
    </location>
</feature>
<reference evidence="8" key="1">
    <citation type="submission" date="2021-02" db="EMBL/GenBank/DDBJ databases">
        <authorList>
            <person name="Dougan E. K."/>
            <person name="Rhodes N."/>
            <person name="Thang M."/>
            <person name="Chan C."/>
        </authorList>
    </citation>
    <scope>NUCLEOTIDE SEQUENCE</scope>
</reference>
<evidence type="ECO:0000313" key="9">
    <source>
        <dbReference type="Proteomes" id="UP000604046"/>
    </source>
</evidence>
<evidence type="ECO:0000256" key="4">
    <source>
        <dbReference type="ARBA" id="ARBA00023136"/>
    </source>
</evidence>
<feature type="signal peptide" evidence="6">
    <location>
        <begin position="1"/>
        <end position="16"/>
    </location>
</feature>
<evidence type="ECO:0000313" key="8">
    <source>
        <dbReference type="EMBL" id="CAE7236013.1"/>
    </source>
</evidence>
<evidence type="ECO:0000256" key="3">
    <source>
        <dbReference type="ARBA" id="ARBA00022989"/>
    </source>
</evidence>
<accession>A0A812KTJ9</accession>
<feature type="transmembrane region" description="Helical" evidence="5">
    <location>
        <begin position="120"/>
        <end position="141"/>
    </location>
</feature>
<name>A0A812KTJ9_9DINO</name>
<keyword evidence="2 5" id="KW-0812">Transmembrane</keyword>